<dbReference type="Pfam" id="PF04940">
    <property type="entry name" value="BLUF"/>
    <property type="match status" value="1"/>
</dbReference>
<evidence type="ECO:0000259" key="1">
    <source>
        <dbReference type="PROSITE" id="PS50925"/>
    </source>
</evidence>
<dbReference type="EMBL" id="AUSW01000036">
    <property type="protein sequence ID" value="ERL54329.1"/>
    <property type="molecule type" value="Genomic_DNA"/>
</dbReference>
<organism evidence="2 3">
    <name type="scientific">Psychrobacter aquaticus CMS 56</name>
    <dbReference type="NCBI Taxonomy" id="1354303"/>
    <lineage>
        <taxon>Bacteria</taxon>
        <taxon>Pseudomonadati</taxon>
        <taxon>Pseudomonadota</taxon>
        <taxon>Gammaproteobacteria</taxon>
        <taxon>Moraxellales</taxon>
        <taxon>Moraxellaceae</taxon>
        <taxon>Psychrobacter</taxon>
    </lineage>
</organism>
<reference evidence="2 3" key="1">
    <citation type="journal article" date="2013" name="Genome Announc.">
        <title>Draft Genome Sequence of Psychrobacter aquaticus Strain CMS 56T, Isolated from a Cyanobacterial Mat Sample Collected from Water Bodies in the McMurdo Dry Valley Region of Antarctica.</title>
        <authorList>
            <person name="Reddy G.S."/>
            <person name="Ara S."/>
            <person name="Singh A."/>
            <person name="Kumar Pinnaka A."/>
            <person name="Shivaji S."/>
        </authorList>
    </citation>
    <scope>NUCLEOTIDE SEQUENCE [LARGE SCALE GENOMIC DNA]</scope>
    <source>
        <strain evidence="2 3">CMS 56</strain>
    </source>
</reference>
<dbReference type="SMART" id="SM01034">
    <property type="entry name" value="BLUF"/>
    <property type="match status" value="1"/>
</dbReference>
<proteinExistence type="predicted"/>
<evidence type="ECO:0000313" key="3">
    <source>
        <dbReference type="Proteomes" id="UP000016761"/>
    </source>
</evidence>
<feature type="domain" description="BLUF" evidence="1">
    <location>
        <begin position="20"/>
        <end position="115"/>
    </location>
</feature>
<dbReference type="Proteomes" id="UP000016761">
    <property type="component" value="Unassembled WGS sequence"/>
</dbReference>
<sequence length="168" mass="19414">MQTITNDNSESNNVEGEHILVSLTYIGKYIGKNSEKNNGVELTRILEQWRRNNEKSDITSALIINDHYVIQNIEGSRPIINEVLGTLINEYSYFLPHVIDVEEIEVRKWDGFLIKYLTSSAQDEEYTLKSLSAGADFNPYLMKKNQITSFMEAIFEERDSQSDEVSYF</sequence>
<dbReference type="AlphaFoldDB" id="U4T6F2"/>
<comment type="caution">
    <text evidence="2">The sequence shown here is derived from an EMBL/GenBank/DDBJ whole genome shotgun (WGS) entry which is preliminary data.</text>
</comment>
<keyword evidence="3" id="KW-1185">Reference proteome</keyword>
<dbReference type="InterPro" id="IPR007024">
    <property type="entry name" value="BLUF_domain"/>
</dbReference>
<gene>
    <name evidence="2" type="ORF">M917_2834</name>
</gene>
<dbReference type="PROSITE" id="PS50925">
    <property type="entry name" value="BLUF"/>
    <property type="match status" value="1"/>
</dbReference>
<name>U4T6F2_9GAMM</name>
<dbReference type="Gene3D" id="3.30.70.100">
    <property type="match status" value="1"/>
</dbReference>
<dbReference type="OrthoDB" id="557705at2"/>
<dbReference type="SUPFAM" id="SSF54975">
    <property type="entry name" value="Acylphosphatase/BLUF domain-like"/>
    <property type="match status" value="1"/>
</dbReference>
<dbReference type="GO" id="GO:0009882">
    <property type="term" value="F:blue light photoreceptor activity"/>
    <property type="evidence" value="ECO:0007669"/>
    <property type="project" value="InterPro"/>
</dbReference>
<dbReference type="InterPro" id="IPR036046">
    <property type="entry name" value="Acylphosphatase-like_dom_sf"/>
</dbReference>
<dbReference type="GO" id="GO:0071949">
    <property type="term" value="F:FAD binding"/>
    <property type="evidence" value="ECO:0007669"/>
    <property type="project" value="InterPro"/>
</dbReference>
<accession>U4T6F2</accession>
<protein>
    <recommendedName>
        <fullName evidence="1">BLUF domain-containing protein</fullName>
    </recommendedName>
</protein>
<evidence type="ECO:0000313" key="2">
    <source>
        <dbReference type="EMBL" id="ERL54329.1"/>
    </source>
</evidence>
<dbReference type="RefSeq" id="WP_021815442.1">
    <property type="nucleotide sequence ID" value="NZ_AUSW01000036.1"/>
</dbReference>
<dbReference type="PATRIC" id="fig|1354303.4.peg.2788"/>